<dbReference type="Pfam" id="PF02687">
    <property type="entry name" value="FtsX"/>
    <property type="match status" value="2"/>
</dbReference>
<feature type="domain" description="MacB-like periplasmic core" evidence="8">
    <location>
        <begin position="433"/>
        <end position="630"/>
    </location>
</feature>
<feature type="transmembrane region" description="Helical" evidence="6">
    <location>
        <begin position="375"/>
        <end position="398"/>
    </location>
</feature>
<dbReference type="Pfam" id="PF12704">
    <property type="entry name" value="MacB_PCD"/>
    <property type="match status" value="2"/>
</dbReference>
<feature type="transmembrane region" description="Helical" evidence="6">
    <location>
        <begin position="328"/>
        <end position="355"/>
    </location>
</feature>
<keyword evidence="3 6" id="KW-0812">Transmembrane</keyword>
<feature type="domain" description="ABC3 transporter permease C-terminal" evidence="7">
    <location>
        <begin position="666"/>
        <end position="775"/>
    </location>
</feature>
<keyword evidence="2" id="KW-1003">Cell membrane</keyword>
<gene>
    <name evidence="9" type="ORF">SAMN02745131_00232</name>
</gene>
<organism evidence="9 10">
    <name type="scientific">Flavisolibacter ginsengisoli DSM 18119</name>
    <dbReference type="NCBI Taxonomy" id="1121884"/>
    <lineage>
        <taxon>Bacteria</taxon>
        <taxon>Pseudomonadati</taxon>
        <taxon>Bacteroidota</taxon>
        <taxon>Chitinophagia</taxon>
        <taxon>Chitinophagales</taxon>
        <taxon>Chitinophagaceae</taxon>
        <taxon>Flavisolibacter</taxon>
    </lineage>
</organism>
<feature type="transmembrane region" description="Helical" evidence="6">
    <location>
        <begin position="715"/>
        <end position="735"/>
    </location>
</feature>
<dbReference type="RefSeq" id="WP_072833392.1">
    <property type="nucleotide sequence ID" value="NZ_FQUU01000001.1"/>
</dbReference>
<dbReference type="InterPro" id="IPR050250">
    <property type="entry name" value="Macrolide_Exporter_MacB"/>
</dbReference>
<protein>
    <submittedName>
        <fullName evidence="9">ABC-type antimicrobial peptide transport system, permease component</fullName>
    </submittedName>
</protein>
<keyword evidence="5 6" id="KW-0472">Membrane</keyword>
<feature type="transmembrane region" description="Helical" evidence="6">
    <location>
        <begin position="747"/>
        <end position="767"/>
    </location>
</feature>
<dbReference type="STRING" id="1121884.SAMN02745131_00232"/>
<feature type="domain" description="MacB-like periplasmic core" evidence="8">
    <location>
        <begin position="20"/>
        <end position="236"/>
    </location>
</feature>
<accession>A0A1M4SUA6</accession>
<dbReference type="InterPro" id="IPR003838">
    <property type="entry name" value="ABC3_permease_C"/>
</dbReference>
<name>A0A1M4SUA6_9BACT</name>
<evidence type="ECO:0000313" key="10">
    <source>
        <dbReference type="Proteomes" id="UP000184048"/>
    </source>
</evidence>
<feature type="transmembrane region" description="Helical" evidence="6">
    <location>
        <begin position="663"/>
        <end position="684"/>
    </location>
</feature>
<dbReference type="InterPro" id="IPR025857">
    <property type="entry name" value="MacB_PCD"/>
</dbReference>
<evidence type="ECO:0000313" key="9">
    <source>
        <dbReference type="EMBL" id="SHE35742.1"/>
    </source>
</evidence>
<keyword evidence="4 6" id="KW-1133">Transmembrane helix</keyword>
<evidence type="ECO:0000259" key="8">
    <source>
        <dbReference type="Pfam" id="PF12704"/>
    </source>
</evidence>
<evidence type="ECO:0000256" key="5">
    <source>
        <dbReference type="ARBA" id="ARBA00023136"/>
    </source>
</evidence>
<evidence type="ECO:0000256" key="1">
    <source>
        <dbReference type="ARBA" id="ARBA00004651"/>
    </source>
</evidence>
<dbReference type="PANTHER" id="PTHR30572:SF18">
    <property type="entry name" value="ABC-TYPE MACROLIDE FAMILY EXPORT SYSTEM PERMEASE COMPONENT 2"/>
    <property type="match status" value="1"/>
</dbReference>
<feature type="transmembrane region" description="Helical" evidence="6">
    <location>
        <begin position="281"/>
        <end position="303"/>
    </location>
</feature>
<proteinExistence type="predicted"/>
<feature type="transmembrane region" description="Helical" evidence="6">
    <location>
        <begin position="423"/>
        <end position="443"/>
    </location>
</feature>
<comment type="subcellular location">
    <subcellularLocation>
        <location evidence="1">Cell membrane</location>
        <topology evidence="1">Multi-pass membrane protein</topology>
    </subcellularLocation>
</comment>
<evidence type="ECO:0000256" key="3">
    <source>
        <dbReference type="ARBA" id="ARBA00022692"/>
    </source>
</evidence>
<keyword evidence="10" id="KW-1185">Reference proteome</keyword>
<dbReference type="AlphaFoldDB" id="A0A1M4SUA6"/>
<dbReference type="PROSITE" id="PS51257">
    <property type="entry name" value="PROKAR_LIPOPROTEIN"/>
    <property type="match status" value="1"/>
</dbReference>
<evidence type="ECO:0000259" key="7">
    <source>
        <dbReference type="Pfam" id="PF02687"/>
    </source>
</evidence>
<dbReference type="PANTHER" id="PTHR30572">
    <property type="entry name" value="MEMBRANE COMPONENT OF TRANSPORTER-RELATED"/>
    <property type="match status" value="1"/>
</dbReference>
<dbReference type="GO" id="GO:0005886">
    <property type="term" value="C:plasma membrane"/>
    <property type="evidence" value="ECO:0007669"/>
    <property type="project" value="UniProtKB-SubCell"/>
</dbReference>
<dbReference type="EMBL" id="FQUU01000001">
    <property type="protein sequence ID" value="SHE35742.1"/>
    <property type="molecule type" value="Genomic_DNA"/>
</dbReference>
<evidence type="ECO:0000256" key="4">
    <source>
        <dbReference type="ARBA" id="ARBA00022989"/>
    </source>
</evidence>
<sequence length="786" mass="87850">MFTTYIKLAWRNLVKHKVFSFINIAGLTIGMACTLLILVWVYNERSWDRNNKNYDTIYHVMCNRDFNGEINTGQDMMYPLPKAAKASFPEIEHAAIVSFGETTLFRSGDKRLNKSTLTVSPEFFDIFSYEPLQGNLSTAVKDADAVILTESTAKALFGNVNVINQPVEINNHRTAYVKAVIKDVPRNSTLQFEGIIPFNPSSPDIIKSETEWVNCGNRVFFQTHSGTNIPALASKVMKLVQEHTEGENPTTRGSIVLHPMSKWRLYGDFSNGVNTGGRIEYVYLFTWIAVIILIIACVNFMNLSTARSEKRAKEVGIRKTLGSERKQLLYQFISESLLLSVLAFVLAAVIVIALVPTFSQLLKEDLVIPFKQPVTWVLVAAMILVTGLVAGSYPAFYLSGFNPIKVLKGTFLPGKQALLPRKILVTFQFIASIILISATVVIYKQLQYVKDRDLGYDQDNLVMVNSTPATDKSFDALKNDLLQTGLVSSVNRTSSPITDIYMSTSGIRWVGAPPSSNLVIGFIFTNEDFAQTVRTKILDGRDFRSGDSNAVVFNKEAIKLMGLKTPVGTKINWAGKERTIVGVLDDMVITSPYKPADPLMLVYENKWSGRLNLRLAKNADLKNALAAVENTYKKYSIEYPFEYKFIDEEFNQKFINEQLIGKLSVIFAGLAIFICCLGLFGLVASSIERRRKEIGIRKVLGASLQQLLLLMSKEFLWLVALAFVVAIPIAWWGMNKWLQNYSYRTDISVGVFAMVGIVILFIALLTVSLNASRAALSNPVKTLRSE</sequence>
<feature type="transmembrane region" description="Helical" evidence="6">
    <location>
        <begin position="21"/>
        <end position="42"/>
    </location>
</feature>
<dbReference type="OrthoDB" id="610657at2"/>
<evidence type="ECO:0000256" key="2">
    <source>
        <dbReference type="ARBA" id="ARBA00022475"/>
    </source>
</evidence>
<dbReference type="Proteomes" id="UP000184048">
    <property type="component" value="Unassembled WGS sequence"/>
</dbReference>
<dbReference type="GO" id="GO:0022857">
    <property type="term" value="F:transmembrane transporter activity"/>
    <property type="evidence" value="ECO:0007669"/>
    <property type="project" value="TreeGrafter"/>
</dbReference>
<evidence type="ECO:0000256" key="6">
    <source>
        <dbReference type="SAM" id="Phobius"/>
    </source>
</evidence>
<reference evidence="9 10" key="1">
    <citation type="submission" date="2016-11" db="EMBL/GenBank/DDBJ databases">
        <authorList>
            <person name="Jaros S."/>
            <person name="Januszkiewicz K."/>
            <person name="Wedrychowicz H."/>
        </authorList>
    </citation>
    <scope>NUCLEOTIDE SEQUENCE [LARGE SCALE GENOMIC DNA]</scope>
    <source>
        <strain evidence="9 10">DSM 18119</strain>
    </source>
</reference>
<feature type="domain" description="ABC3 transporter permease C-terminal" evidence="7">
    <location>
        <begin position="288"/>
        <end position="403"/>
    </location>
</feature>